<dbReference type="PANTHER" id="PTHR40094:SF1">
    <property type="entry name" value="UBIQUITIN DOMAIN-CONTAINING PROTEIN"/>
    <property type="match status" value="1"/>
</dbReference>
<dbReference type="SMART" id="SM01360">
    <property type="entry name" value="A2M"/>
    <property type="match status" value="1"/>
</dbReference>
<dbReference type="Gene3D" id="2.60.40.3710">
    <property type="match status" value="1"/>
</dbReference>
<dbReference type="PROSITE" id="PS51257">
    <property type="entry name" value="PROKAR_LIPOPROTEIN"/>
    <property type="match status" value="1"/>
</dbReference>
<protein>
    <submittedName>
        <fullName evidence="5">MG2 domain-containing protein</fullName>
    </submittedName>
</protein>
<keyword evidence="2" id="KW-0732">Signal</keyword>
<dbReference type="InterPro" id="IPR011625">
    <property type="entry name" value="A2M_N_BRD"/>
</dbReference>
<organism evidence="5 6">
    <name type="scientific">Nannocystis radixulma</name>
    <dbReference type="NCBI Taxonomy" id="2995305"/>
    <lineage>
        <taxon>Bacteria</taxon>
        <taxon>Pseudomonadati</taxon>
        <taxon>Myxococcota</taxon>
        <taxon>Polyangia</taxon>
        <taxon>Nannocystales</taxon>
        <taxon>Nannocystaceae</taxon>
        <taxon>Nannocystis</taxon>
    </lineage>
</organism>
<dbReference type="Gene3D" id="2.60.40.10">
    <property type="entry name" value="Immunoglobulins"/>
    <property type="match status" value="1"/>
</dbReference>
<dbReference type="InterPro" id="IPR041246">
    <property type="entry name" value="Bact_MG10"/>
</dbReference>
<dbReference type="PANTHER" id="PTHR40094">
    <property type="entry name" value="ALPHA-2-MACROGLOBULIN HOMOLOG"/>
    <property type="match status" value="1"/>
</dbReference>
<dbReference type="Gene3D" id="2.60.40.1930">
    <property type="match status" value="1"/>
</dbReference>
<evidence type="ECO:0000259" key="4">
    <source>
        <dbReference type="SMART" id="SM01360"/>
    </source>
</evidence>
<dbReference type="InterPro" id="IPR008930">
    <property type="entry name" value="Terpenoid_cyclase/PrenylTrfase"/>
</dbReference>
<dbReference type="InterPro" id="IPR002890">
    <property type="entry name" value="MG2"/>
</dbReference>
<evidence type="ECO:0000313" key="5">
    <source>
        <dbReference type="EMBL" id="MDC0674995.1"/>
    </source>
</evidence>
<sequence length="1947" mass="207931">MAPRISSSAALVAALFACKNSGPADPEPGPPDADMLAAFDPAALADRPGAPPQVVPGAPLAVLDYAPQGRTAGGAAFKVRFNQPVVALGSEQISDASRFFSFDPPLKGVASFQTPDLLVFHPEEELQDATRYTVRFAPGLVGLDGQRLAQGVEWTFETPRPQCTGAVALHVNHDAPPDTRRDTPFVVTFDHPTTVAEVRARLKAVARPLANKDAKPAPVRLQIREATAAEAEQAEYWGYDHKEDRRRHYTVRPQGLWPSASEITLALEPGLVGSRGALPLDTPWEMSFQTYEPQKVVAFGCDDKTRCGLEPIGLSLLNPVREGQARHVSVIPRPKSLHIEVADAYGDEAGREIAIRGHFVPGTTYTVTVSPGLKDIYGQTLGGGFQRTVVFERRPELALSTDLGTLLPGRKQTVGVEARFVKSLRVRAAVVDVADLMRGAWKTQPMPAGARERTIALEPKGAGGWASIALDVGELVGGARGLVLVEVAAADVAANAERDTPSVVRGLYRLTDLGPVVIDSPTRAVVQVLRLSDSTPVAGATVSRVVTADGQATMRALGVTDRDGVLALPPVAEYVAKGIVKAGEGTQAQRFVIADPVTKDSTVITAGEVPDAASLDADLRPGERVIARVVADRGAYRPGEKVKVVGWSAVETPHTPSGLKRLTQKTEVKLTLSDPTGAEVAVKTVKTTAEGKYWAELALPAEARLGAYKVRAALPGGEATQTVKVEDYRVPEFQVTATVAKPDVIAGDKAALRVAANYYFGGAVPFAALAYHSSCTANRYRPPGLDSSWLVGEPLHYGTRHHGGARSMASADPNAKPGLREVEVPLTLGDASDPHRCTISAEVRDASNQAIGAEAQLQVHPANFYMALALPAGYRRAGDRVGVPIRAVDLAGARVAAKGAKVMVERTWYEVQERAEGGRMVFDGHLEKKERVKTCELDVPAEGADPRCELPALKEGSYEVRVAVTTADKRHVGAVGSFWVAPADRDKKRWAPKPAATTLSIETSTADVSPGDPVDVAVHAPWKGGRGLLVVDRKGLREVQPFAFAGADSGTANFRFVADDSWSPQVHMRAFVVAPIDPTRRPERPEVLSTRATIEQGVEHRRLQVRVEAPVKAGPGDQVELAAFVRDAAGEPVAARVALWAVDEAVLALTDYAVPDLLPSFLPGGDVGTSSYDDYRAVLWPYTPVPDDPWLSGLWGYGRGYGAGSAHGGRSASVKMGQAGVTSPARERFETTPVFLADLAADAKGEARVKARLPENLTTFRIFALASARLADKTSPGRFGVSDARTTVTTPFIVRAATPRQLRPGDAAEVAAIIQNFTDVAGRAAVELVLHDDASTKGQDLVAMSEKTAEVEVPAGGQVRVPFTIRADAAGEAKLEVRAVLRAGGAAAGRDAVKLTLPVEPERTLTEKVAMYGSLADDRAIAIPVVMPGAVRADIGGVSVSASSSLLGGLEDAVDALLTYPYGCVEQTSSRLLPVVSLLALHSTYPLGLAEDPAAFVKAGVERILSMQTSSGGFAYWPGGQQVHPYASAYATWVLGLAARAGHPVPGTALERALDDLDGRLPAPDKSQNSWGGSADLVRHALALHVLADADRHRRDHVDALFVRRAELPAFGRAFLLMAMHRGDPQRPEVATLTQELLADLEELPATAHVLERDDWGGDAFFHSDGRSDAIILAALLRVKPEHAVIEKLARGLLERRIGGAWRNTQENAYALVALADYARIREAEPPDFVGRAWVGKRPVFEASFLGRDLKAQEATAKMPDILKPASASTEATSPPLTVILQRQGQGRMYYRLGAEWALAEASPPAREHGLDVQRSLRLADGALGSRPITIGDAVAVDLTLTSRTRIRYVALEVPLPAGLEAVQMNLGKGQAAATLSGPRGWWASFEELRRDRVLVFADDLPPGTHHHTVFLRATSRGDYQLPPAHAEAMYMPEVWGRSEGARVTVR</sequence>
<proteinExistence type="inferred from homology"/>
<feature type="domain" description="Alpha-2-macroglobulin" evidence="4">
    <location>
        <begin position="1232"/>
        <end position="1328"/>
    </location>
</feature>
<dbReference type="Pfam" id="PF01835">
    <property type="entry name" value="MG2"/>
    <property type="match status" value="1"/>
</dbReference>
<comment type="similarity">
    <text evidence="1">Belongs to the protease inhibitor I39 (alpha-2-macroglobulin) family. Bacterial alpha-2-macroglobulin subfamily.</text>
</comment>
<evidence type="ECO:0000256" key="2">
    <source>
        <dbReference type="ARBA" id="ARBA00022729"/>
    </source>
</evidence>
<dbReference type="InterPro" id="IPR013783">
    <property type="entry name" value="Ig-like_fold"/>
</dbReference>
<dbReference type="InterPro" id="IPR001599">
    <property type="entry name" value="Macroglobln_a2"/>
</dbReference>
<dbReference type="CDD" id="cd02891">
    <property type="entry name" value="A2M_like"/>
    <property type="match status" value="1"/>
</dbReference>
<dbReference type="InterPro" id="IPR047565">
    <property type="entry name" value="Alpha-macroglob_thiol-ester_cl"/>
</dbReference>
<dbReference type="SMART" id="SM01359">
    <property type="entry name" value="A2M_N_2"/>
    <property type="match status" value="1"/>
</dbReference>
<keyword evidence="6" id="KW-1185">Reference proteome</keyword>
<evidence type="ECO:0000259" key="3">
    <source>
        <dbReference type="SMART" id="SM01359"/>
    </source>
</evidence>
<reference evidence="5 6" key="1">
    <citation type="submission" date="2022-11" db="EMBL/GenBank/DDBJ databases">
        <title>Minimal conservation of predation-associated metabolite biosynthetic gene clusters underscores biosynthetic potential of Myxococcota including descriptions for ten novel species: Archangium lansinium sp. nov., Myxococcus landrumus sp. nov., Nannocystis bai.</title>
        <authorList>
            <person name="Ahearne A."/>
            <person name="Stevens C."/>
            <person name="Dowd S."/>
        </authorList>
    </citation>
    <scope>NUCLEOTIDE SEQUENCE [LARGE SCALE GENOMIC DNA]</scope>
    <source>
        <strain evidence="5 6">NCELM</strain>
    </source>
</reference>
<evidence type="ECO:0000256" key="1">
    <source>
        <dbReference type="ARBA" id="ARBA00010556"/>
    </source>
</evidence>
<dbReference type="Pfam" id="PF13205">
    <property type="entry name" value="Big_5"/>
    <property type="match status" value="1"/>
</dbReference>
<dbReference type="InterPro" id="IPR051802">
    <property type="entry name" value="YfhM-like"/>
</dbReference>
<accession>A0ABT5BN47</accession>
<dbReference type="SMART" id="SM01419">
    <property type="entry name" value="Thiol-ester_cl"/>
    <property type="match status" value="1"/>
</dbReference>
<dbReference type="EMBL" id="JAQNDN010000027">
    <property type="protein sequence ID" value="MDC0674995.1"/>
    <property type="molecule type" value="Genomic_DNA"/>
</dbReference>
<name>A0ABT5BN47_9BACT</name>
<dbReference type="Proteomes" id="UP001217838">
    <property type="component" value="Unassembled WGS sequence"/>
</dbReference>
<dbReference type="RefSeq" id="WP_272009663.1">
    <property type="nucleotide sequence ID" value="NZ_JAQNDN010000027.1"/>
</dbReference>
<dbReference type="Pfam" id="PF07703">
    <property type="entry name" value="A2M_BRD"/>
    <property type="match status" value="1"/>
</dbReference>
<comment type="caution">
    <text evidence="5">The sequence shown here is derived from an EMBL/GenBank/DDBJ whole genome shotgun (WGS) entry which is preliminary data.</text>
</comment>
<dbReference type="InterPro" id="IPR032812">
    <property type="entry name" value="SbsA_Ig"/>
</dbReference>
<dbReference type="Pfam" id="PF00207">
    <property type="entry name" value="A2M"/>
    <property type="match status" value="1"/>
</dbReference>
<dbReference type="Pfam" id="PF17973">
    <property type="entry name" value="bMG10"/>
    <property type="match status" value="1"/>
</dbReference>
<feature type="domain" description="Alpha-2-macroglobulin bait region" evidence="3">
    <location>
        <begin position="999"/>
        <end position="1149"/>
    </location>
</feature>
<dbReference type="Gene3D" id="1.50.10.20">
    <property type="match status" value="1"/>
</dbReference>
<evidence type="ECO:0000313" key="6">
    <source>
        <dbReference type="Proteomes" id="UP001217838"/>
    </source>
</evidence>
<gene>
    <name evidence="5" type="ORF">POL58_45050</name>
</gene>
<dbReference type="SUPFAM" id="SSF48239">
    <property type="entry name" value="Terpenoid cyclases/Protein prenyltransferases"/>
    <property type="match status" value="1"/>
</dbReference>